<accession>A0A383C1M9</accession>
<gene>
    <name evidence="2" type="ORF">METZ01_LOCUS479190</name>
</gene>
<feature type="compositionally biased region" description="Basic and acidic residues" evidence="1">
    <location>
        <begin position="39"/>
        <end position="50"/>
    </location>
</feature>
<name>A0A383C1M9_9ZZZZ</name>
<dbReference type="EMBL" id="UINC01205249">
    <property type="protein sequence ID" value="SVE26336.1"/>
    <property type="molecule type" value="Genomic_DNA"/>
</dbReference>
<feature type="compositionally biased region" description="Basic and acidic residues" evidence="1">
    <location>
        <begin position="1"/>
        <end position="31"/>
    </location>
</feature>
<sequence>MRRSAEKQQDEEKARKKARDEEIFLQDRDNRGSPFGECDEQRRSDENLAHIKSLKERDAGQMAEFLGRAKNH</sequence>
<evidence type="ECO:0000256" key="1">
    <source>
        <dbReference type="SAM" id="MobiDB-lite"/>
    </source>
</evidence>
<evidence type="ECO:0000313" key="2">
    <source>
        <dbReference type="EMBL" id="SVE26336.1"/>
    </source>
</evidence>
<organism evidence="2">
    <name type="scientific">marine metagenome</name>
    <dbReference type="NCBI Taxonomy" id="408172"/>
    <lineage>
        <taxon>unclassified sequences</taxon>
        <taxon>metagenomes</taxon>
        <taxon>ecological metagenomes</taxon>
    </lineage>
</organism>
<reference evidence="2" key="1">
    <citation type="submission" date="2018-05" db="EMBL/GenBank/DDBJ databases">
        <authorList>
            <person name="Lanie J.A."/>
            <person name="Ng W.-L."/>
            <person name="Kazmierczak K.M."/>
            <person name="Andrzejewski T.M."/>
            <person name="Davidsen T.M."/>
            <person name="Wayne K.J."/>
            <person name="Tettelin H."/>
            <person name="Glass J.I."/>
            <person name="Rusch D."/>
            <person name="Podicherti R."/>
            <person name="Tsui H.-C.T."/>
            <person name="Winkler M.E."/>
        </authorList>
    </citation>
    <scope>NUCLEOTIDE SEQUENCE</scope>
</reference>
<feature type="region of interest" description="Disordered" evidence="1">
    <location>
        <begin position="1"/>
        <end position="50"/>
    </location>
</feature>
<proteinExistence type="predicted"/>
<dbReference type="AlphaFoldDB" id="A0A383C1M9"/>
<protein>
    <submittedName>
        <fullName evidence="2">Uncharacterized protein</fullName>
    </submittedName>
</protein>